<dbReference type="EMBL" id="JAUIRO010000002">
    <property type="protein sequence ID" value="KAK0728390.1"/>
    <property type="molecule type" value="Genomic_DNA"/>
</dbReference>
<evidence type="ECO:0000313" key="2">
    <source>
        <dbReference type="Proteomes" id="UP001172101"/>
    </source>
</evidence>
<reference evidence="1" key="1">
    <citation type="submission" date="2023-06" db="EMBL/GenBank/DDBJ databases">
        <title>Genome-scale phylogeny and comparative genomics of the fungal order Sordariales.</title>
        <authorList>
            <consortium name="Lawrence Berkeley National Laboratory"/>
            <person name="Hensen N."/>
            <person name="Bonometti L."/>
            <person name="Westerberg I."/>
            <person name="Brannstrom I.O."/>
            <person name="Guillou S."/>
            <person name="Cros-Aarteil S."/>
            <person name="Calhoun S."/>
            <person name="Haridas S."/>
            <person name="Kuo A."/>
            <person name="Mondo S."/>
            <person name="Pangilinan J."/>
            <person name="Riley R."/>
            <person name="LaButti K."/>
            <person name="Andreopoulos B."/>
            <person name="Lipzen A."/>
            <person name="Chen C."/>
            <person name="Yanf M."/>
            <person name="Daum C."/>
            <person name="Ng V."/>
            <person name="Clum A."/>
            <person name="Steindorff A."/>
            <person name="Ohm R."/>
            <person name="Martin F."/>
            <person name="Silar P."/>
            <person name="Natvig D."/>
            <person name="Lalanne C."/>
            <person name="Gautier V."/>
            <person name="Ament-velasquez S.L."/>
            <person name="Kruys A."/>
            <person name="Hutchinson M.I."/>
            <person name="Powell A.J."/>
            <person name="Barry K."/>
            <person name="Miller A.N."/>
            <person name="Grigoriev I.V."/>
            <person name="Debuchy R."/>
            <person name="Gladieux P."/>
            <person name="Thoren M.H."/>
            <person name="Johannesson H."/>
        </authorList>
    </citation>
    <scope>NUCLEOTIDE SEQUENCE</scope>
    <source>
        <strain evidence="1">SMH2392-1A</strain>
    </source>
</reference>
<dbReference type="Proteomes" id="UP001172101">
    <property type="component" value="Unassembled WGS sequence"/>
</dbReference>
<dbReference type="PANTHER" id="PTHR37015:SF2">
    <property type="entry name" value="REVERSE TRANSCRIPTASE DOMAIN-CONTAINING PROTEIN"/>
    <property type="match status" value="1"/>
</dbReference>
<protein>
    <submittedName>
        <fullName evidence="1">Uncharacterized protein</fullName>
    </submittedName>
</protein>
<comment type="caution">
    <text evidence="1">The sequence shown here is derived from an EMBL/GenBank/DDBJ whole genome shotgun (WGS) entry which is preliminary data.</text>
</comment>
<keyword evidence="2" id="KW-1185">Reference proteome</keyword>
<feature type="non-terminal residue" evidence="1">
    <location>
        <position position="141"/>
    </location>
</feature>
<sequence>IMDEYRDKEEFEYRRTKERFESPSTAWHQDKPDFEELRDEPFMSFDEFVRYRERTSAALGRAYEAMMQEPRAVAIDLKGDVKAAVGGDIEWTSRSGYEQWVVQLFHKDMMARFGGLGIVDEGLLPKRLMTMLRQSRFQWQG</sequence>
<gene>
    <name evidence="1" type="ORF">B0T26DRAFT_611985</name>
</gene>
<dbReference type="PANTHER" id="PTHR37015">
    <property type="entry name" value="REVERSE TRANSCRIPTASE DOMAIN-CONTAINING PROTEIN"/>
    <property type="match status" value="1"/>
</dbReference>
<feature type="non-terminal residue" evidence="1">
    <location>
        <position position="1"/>
    </location>
</feature>
<accession>A0AA40E632</accession>
<organism evidence="1 2">
    <name type="scientific">Lasiosphaeria miniovina</name>
    <dbReference type="NCBI Taxonomy" id="1954250"/>
    <lineage>
        <taxon>Eukaryota</taxon>
        <taxon>Fungi</taxon>
        <taxon>Dikarya</taxon>
        <taxon>Ascomycota</taxon>
        <taxon>Pezizomycotina</taxon>
        <taxon>Sordariomycetes</taxon>
        <taxon>Sordariomycetidae</taxon>
        <taxon>Sordariales</taxon>
        <taxon>Lasiosphaeriaceae</taxon>
        <taxon>Lasiosphaeria</taxon>
    </lineage>
</organism>
<evidence type="ECO:0000313" key="1">
    <source>
        <dbReference type="EMBL" id="KAK0728390.1"/>
    </source>
</evidence>
<dbReference type="AlphaFoldDB" id="A0AA40E632"/>
<dbReference type="GeneID" id="85319182"/>
<proteinExistence type="predicted"/>
<name>A0AA40E632_9PEZI</name>
<dbReference type="RefSeq" id="XP_060301245.1">
    <property type="nucleotide sequence ID" value="XM_060435912.1"/>
</dbReference>